<evidence type="ECO:0000313" key="2">
    <source>
        <dbReference type="EMBL" id="GFU13266.1"/>
    </source>
</evidence>
<proteinExistence type="predicted"/>
<dbReference type="Proteomes" id="UP000887013">
    <property type="component" value="Unassembled WGS sequence"/>
</dbReference>
<reference evidence="2" key="1">
    <citation type="submission" date="2020-08" db="EMBL/GenBank/DDBJ databases">
        <title>Multicomponent nature underlies the extraordinary mechanical properties of spider dragline silk.</title>
        <authorList>
            <person name="Kono N."/>
            <person name="Nakamura H."/>
            <person name="Mori M."/>
            <person name="Yoshida Y."/>
            <person name="Ohtoshi R."/>
            <person name="Malay A.D."/>
            <person name="Moran D.A.P."/>
            <person name="Tomita M."/>
            <person name="Numata K."/>
            <person name="Arakawa K."/>
        </authorList>
    </citation>
    <scope>NUCLEOTIDE SEQUENCE</scope>
</reference>
<comment type="caution">
    <text evidence="2">The sequence shown here is derived from an EMBL/GenBank/DDBJ whole genome shotgun (WGS) entry which is preliminary data.</text>
</comment>
<feature type="compositionally biased region" description="Basic and acidic residues" evidence="1">
    <location>
        <begin position="26"/>
        <end position="35"/>
    </location>
</feature>
<evidence type="ECO:0000313" key="3">
    <source>
        <dbReference type="Proteomes" id="UP000887013"/>
    </source>
</evidence>
<organism evidence="2 3">
    <name type="scientific">Nephila pilipes</name>
    <name type="common">Giant wood spider</name>
    <name type="synonym">Nephila maculata</name>
    <dbReference type="NCBI Taxonomy" id="299642"/>
    <lineage>
        <taxon>Eukaryota</taxon>
        <taxon>Metazoa</taxon>
        <taxon>Ecdysozoa</taxon>
        <taxon>Arthropoda</taxon>
        <taxon>Chelicerata</taxon>
        <taxon>Arachnida</taxon>
        <taxon>Araneae</taxon>
        <taxon>Araneomorphae</taxon>
        <taxon>Entelegynae</taxon>
        <taxon>Araneoidea</taxon>
        <taxon>Nephilidae</taxon>
        <taxon>Nephila</taxon>
    </lineage>
</organism>
<dbReference type="EMBL" id="BMAW01029693">
    <property type="protein sequence ID" value="GFU13266.1"/>
    <property type="molecule type" value="Genomic_DNA"/>
</dbReference>
<name>A0A8X6QGR3_NEPPI</name>
<protein>
    <submittedName>
        <fullName evidence="2">Uncharacterized protein</fullName>
    </submittedName>
</protein>
<keyword evidence="3" id="KW-1185">Reference proteome</keyword>
<feature type="region of interest" description="Disordered" evidence="1">
    <location>
        <begin position="1"/>
        <end position="50"/>
    </location>
</feature>
<sequence>MPECGMRNYDDSTLTRQRYMSGDGAGEEKREDAAGRHSGRTPQKMNKKIQKSCFEGEETTTFFTSSLRCPEMASCAGVTDR</sequence>
<evidence type="ECO:0000256" key="1">
    <source>
        <dbReference type="SAM" id="MobiDB-lite"/>
    </source>
</evidence>
<accession>A0A8X6QGR3</accession>
<dbReference type="AlphaFoldDB" id="A0A8X6QGR3"/>
<gene>
    <name evidence="2" type="ORF">NPIL_510521</name>
</gene>